<reference evidence="1 2" key="1">
    <citation type="submission" date="2023-01" db="EMBL/GenBank/DDBJ databases">
        <title>Genome-based reclassification of Anoxybacillus geothermalis as a later heterotypic synonym of Anoxybacillus rupiensis.</title>
        <authorList>
            <person name="Inan Bektas K."/>
            <person name="Canakci S."/>
            <person name="Belduz A.A."/>
            <person name="Guler H.H."/>
        </authorList>
    </citation>
    <scope>NUCLEOTIDE SEQUENCE [LARGE SCALE GENOMIC DNA]</scope>
    <source>
        <strain evidence="1 2">DSM 17127</strain>
    </source>
</reference>
<name>A0ABT5W4T2_9BACL</name>
<dbReference type="EMBL" id="JAQOTG010000009">
    <property type="protein sequence ID" value="MDE8564314.1"/>
    <property type="molecule type" value="Genomic_DNA"/>
</dbReference>
<evidence type="ECO:0000313" key="1">
    <source>
        <dbReference type="EMBL" id="MDE8564314.1"/>
    </source>
</evidence>
<proteinExistence type="predicted"/>
<accession>A0ABT5W4T2</accession>
<keyword evidence="2" id="KW-1185">Reference proteome</keyword>
<gene>
    <name evidence="1" type="ORF">PNH38_10535</name>
</gene>
<evidence type="ECO:0000313" key="2">
    <source>
        <dbReference type="Proteomes" id="UP001213979"/>
    </source>
</evidence>
<protein>
    <submittedName>
        <fullName evidence="1">Uncharacterized protein</fullName>
    </submittedName>
</protein>
<sequence>MMDIDAPKAILLILPRSRHDKKPNKAAPTHRSVQRFVSSSFNSRKNTRYIPMLNGIYGEAIVKEEVDFLKAFIIRTSFIPPLRAKWIHTRLASPSIIMTFCKFFQNKKADLIKEDFSIHV</sequence>
<organism evidence="1 2">
    <name type="scientific">Anoxybacteroides rupiense</name>
    <dbReference type="NCBI Taxonomy" id="311460"/>
    <lineage>
        <taxon>Bacteria</taxon>
        <taxon>Bacillati</taxon>
        <taxon>Bacillota</taxon>
        <taxon>Bacilli</taxon>
        <taxon>Bacillales</taxon>
        <taxon>Anoxybacillaceae</taxon>
        <taxon>Anoxybacteroides</taxon>
    </lineage>
</organism>
<dbReference type="Proteomes" id="UP001213979">
    <property type="component" value="Unassembled WGS sequence"/>
</dbReference>
<comment type="caution">
    <text evidence="1">The sequence shown here is derived from an EMBL/GenBank/DDBJ whole genome shotgun (WGS) entry which is preliminary data.</text>
</comment>